<organism evidence="2 3">
    <name type="scientific">Desmophyllum pertusum</name>
    <dbReference type="NCBI Taxonomy" id="174260"/>
    <lineage>
        <taxon>Eukaryota</taxon>
        <taxon>Metazoa</taxon>
        <taxon>Cnidaria</taxon>
        <taxon>Anthozoa</taxon>
        <taxon>Hexacorallia</taxon>
        <taxon>Scleractinia</taxon>
        <taxon>Caryophylliina</taxon>
        <taxon>Caryophylliidae</taxon>
        <taxon>Desmophyllum</taxon>
    </lineage>
</organism>
<dbReference type="AlphaFoldDB" id="A0A9W9ZWY1"/>
<evidence type="ECO:0000313" key="3">
    <source>
        <dbReference type="Proteomes" id="UP001163046"/>
    </source>
</evidence>
<dbReference type="InterPro" id="IPR002350">
    <property type="entry name" value="Kazal_dom"/>
</dbReference>
<feature type="domain" description="Kazal-like" evidence="1">
    <location>
        <begin position="29"/>
        <end position="55"/>
    </location>
</feature>
<protein>
    <submittedName>
        <fullName evidence="2">Sesquiterpene synthase Agr1</fullName>
    </submittedName>
</protein>
<sequence>MNLDPCRNITCMYHSHCEASSPWQFACVCEDSCPSYEEQVCASDGRTFNNLCFATARNLYNTWKLYKLPSRKLH</sequence>
<dbReference type="OrthoDB" id="5960765at2759"/>
<accession>A0A9W9ZWY1</accession>
<keyword evidence="3" id="KW-1185">Reference proteome</keyword>
<evidence type="ECO:0000313" key="2">
    <source>
        <dbReference type="EMBL" id="KAJ7388669.1"/>
    </source>
</evidence>
<dbReference type="InterPro" id="IPR036058">
    <property type="entry name" value="Kazal_dom_sf"/>
</dbReference>
<proteinExistence type="predicted"/>
<comment type="caution">
    <text evidence="2">The sequence shown here is derived from an EMBL/GenBank/DDBJ whole genome shotgun (WGS) entry which is preliminary data.</text>
</comment>
<dbReference type="SUPFAM" id="SSF100895">
    <property type="entry name" value="Kazal-type serine protease inhibitors"/>
    <property type="match status" value="1"/>
</dbReference>
<evidence type="ECO:0000259" key="1">
    <source>
        <dbReference type="Pfam" id="PF07648"/>
    </source>
</evidence>
<name>A0A9W9ZWY1_9CNID</name>
<dbReference type="Proteomes" id="UP001163046">
    <property type="component" value="Unassembled WGS sequence"/>
</dbReference>
<dbReference type="EMBL" id="MU825456">
    <property type="protein sequence ID" value="KAJ7388669.1"/>
    <property type="molecule type" value="Genomic_DNA"/>
</dbReference>
<reference evidence="2" key="1">
    <citation type="submission" date="2023-01" db="EMBL/GenBank/DDBJ databases">
        <title>Genome assembly of the deep-sea coral Lophelia pertusa.</title>
        <authorList>
            <person name="Herrera S."/>
            <person name="Cordes E."/>
        </authorList>
    </citation>
    <scope>NUCLEOTIDE SEQUENCE</scope>
    <source>
        <strain evidence="2">USNM1676648</strain>
        <tissue evidence="2">Polyp</tissue>
    </source>
</reference>
<dbReference type="Gene3D" id="3.30.60.30">
    <property type="match status" value="1"/>
</dbReference>
<gene>
    <name evidence="2" type="primary">agr-1_5</name>
    <name evidence="2" type="ORF">OS493_036385</name>
</gene>
<dbReference type="Pfam" id="PF07648">
    <property type="entry name" value="Kazal_2"/>
    <property type="match status" value="1"/>
</dbReference>
<feature type="non-terminal residue" evidence="2">
    <location>
        <position position="74"/>
    </location>
</feature>